<evidence type="ECO:0000313" key="5">
    <source>
        <dbReference type="Proteomes" id="UP000622317"/>
    </source>
</evidence>
<dbReference type="RefSeq" id="WP_191617203.1">
    <property type="nucleotide sequence ID" value="NZ_JACYFG010000032.1"/>
</dbReference>
<evidence type="ECO:0000256" key="1">
    <source>
        <dbReference type="ARBA" id="ARBA00022729"/>
    </source>
</evidence>
<dbReference type="PANTHER" id="PTHR43817">
    <property type="entry name" value="GLYCOSYL HYDROLASE"/>
    <property type="match status" value="1"/>
</dbReference>
<proteinExistence type="predicted"/>
<dbReference type="Pfam" id="PF17132">
    <property type="entry name" value="Glyco_hydro_106"/>
    <property type="match status" value="1"/>
</dbReference>
<dbReference type="SUPFAM" id="SSF49785">
    <property type="entry name" value="Galactose-binding domain-like"/>
    <property type="match status" value="2"/>
</dbReference>
<dbReference type="NCBIfam" id="NF045579">
    <property type="entry name" value="rhamnoside_JR"/>
    <property type="match status" value="1"/>
</dbReference>
<dbReference type="Gene3D" id="2.60.120.260">
    <property type="entry name" value="Galactose-binding domain-like"/>
    <property type="match status" value="2"/>
</dbReference>
<dbReference type="InterPro" id="IPR000421">
    <property type="entry name" value="FA58C"/>
</dbReference>
<dbReference type="AlphaFoldDB" id="A0A927F907"/>
<evidence type="ECO:0000256" key="2">
    <source>
        <dbReference type="ARBA" id="ARBA00022801"/>
    </source>
</evidence>
<keyword evidence="5" id="KW-1185">Reference proteome</keyword>
<dbReference type="Proteomes" id="UP000622317">
    <property type="component" value="Unassembled WGS sequence"/>
</dbReference>
<protein>
    <submittedName>
        <fullName evidence="4">Discoidin domain-containing protein</fullName>
    </submittedName>
</protein>
<dbReference type="EMBL" id="JACYFG010000032">
    <property type="protein sequence ID" value="MBD5780085.1"/>
    <property type="molecule type" value="Genomic_DNA"/>
</dbReference>
<evidence type="ECO:0000259" key="3">
    <source>
        <dbReference type="PROSITE" id="PS50022"/>
    </source>
</evidence>
<dbReference type="PANTHER" id="PTHR43817:SF1">
    <property type="entry name" value="HYDROLASE, FAMILY 43, PUTATIVE (AFU_ORTHOLOGUE AFUA_3G01660)-RELATED"/>
    <property type="match status" value="1"/>
</dbReference>
<comment type="caution">
    <text evidence="4">The sequence shown here is derived from an EMBL/GenBank/DDBJ whole genome shotgun (WGS) entry which is preliminary data.</text>
</comment>
<accession>A0A927F907</accession>
<name>A0A927F907_9BACT</name>
<keyword evidence="1" id="KW-0732">Signal</keyword>
<gene>
    <name evidence="4" type="ORF">IEN85_11340</name>
</gene>
<dbReference type="PROSITE" id="PS50022">
    <property type="entry name" value="FA58C_3"/>
    <property type="match status" value="1"/>
</dbReference>
<dbReference type="Pfam" id="PF00754">
    <property type="entry name" value="F5_F8_type_C"/>
    <property type="match status" value="1"/>
</dbReference>
<feature type="domain" description="F5/8 type C" evidence="3">
    <location>
        <begin position="159"/>
        <end position="282"/>
    </location>
</feature>
<sequence>MRSLLILLLISTFIPALYAEPLLKSFQSPPHSAKPHTWYHFMAGNISREGITEDLEAMADAGIGGIILFNVTIGVPNGPVTFNSPEHIELTAFTAAECQRLGLSFGIHNCDGWTSSGGPWVPVEHSMKRVVYRELFIDGGTIDLRLPSPTMRGDFYRDIAVIAYPSLDSEIEQTQFHPVVTSSAPGFHPHIATNGKLDERTELSVSDEGTAWIQWDFGKPFTARSFYLNTEKQRPRRKYFLQTSNDGKSFTTAHELKLLRHGKYEYSMDHSFPPLTARYFRFVTEKAMDLAEIELSATQKFTELNGRLNIMRHNSPGFPVLDPVDPSMIIAKDSIVDLTSQIDAKGRLKTKLPKGRWTVMRFGYTTTAAINDPASIAGTGWEVDKFSRESFEVFWEGYVRNVINAVKEVAPGALQYVEIDSYEVGGQNWTKGYEDEFERRHGYDITNFLPLYAGRYVESANATDRVLWDIRRFNNDLMCENYFDTFDALCEREGLKSILEPYGNGPFNQLDAARKADIPMGEFHASSRTLLDSAISAGHIYGHNIISAEAFTSGPQTNFEAHPGKWKSVGDRAWALGVNKFVFHTFAHQANTKVKPGMTMNGFGAQINRNQTWWETAGKSWFQYIARGQHLLRQGVPVSDLLVFVGDGAPNGIPNRSGLDDLPNHINYDGVNADVLINRISVKDGKLVLPEGTRYHALVLRNNREITLTTLKRLNELSEQGALILGAPPRRLGNYALADEDIQTFETLVSQIWSRPTTSTESSWEKIYADYKLPIDLKIENGESINYAHRKTETEDIYFFYNPEAQSQTFDCTFNVDGKLPELWDPVTGETTIPQNVTHAEGKTKLAVPTAAQGAIFVIFRNDGKKQRATPDPRPLENIPIDGPWTVTFPELKAGPQTLSFEALTDWTDHSIEGVKHYSGTAIYEKTIHLDESHFAKNRHLTLDLGTVEVAARVHLNDQQVGALWTPPFAIDITESARVGENKLRIEVVNQWANRLIGDEQFQNLTGYDLEPQLNQTLLIKDPQLSFINRYKMVDWYTANEPAPIGERSTFVAYPFFKKRAPLIPAGLIGPVQIHTSTIFFDR</sequence>
<dbReference type="InterPro" id="IPR008979">
    <property type="entry name" value="Galactose-bd-like_sf"/>
</dbReference>
<keyword evidence="2" id="KW-0378">Hydrolase</keyword>
<reference evidence="4" key="1">
    <citation type="submission" date="2020-09" db="EMBL/GenBank/DDBJ databases">
        <title>Pelagicoccus enzymogenes sp. nov. with an EPS production, isolated from marine sediment.</title>
        <authorList>
            <person name="Feng X."/>
        </authorList>
    </citation>
    <scope>NUCLEOTIDE SEQUENCE</scope>
    <source>
        <strain evidence="4">NFK12</strain>
    </source>
</reference>
<dbReference type="GO" id="GO:0016787">
    <property type="term" value="F:hydrolase activity"/>
    <property type="evidence" value="ECO:0007669"/>
    <property type="project" value="UniProtKB-KW"/>
</dbReference>
<organism evidence="4 5">
    <name type="scientific">Pelagicoccus enzymogenes</name>
    <dbReference type="NCBI Taxonomy" id="2773457"/>
    <lineage>
        <taxon>Bacteria</taxon>
        <taxon>Pseudomonadati</taxon>
        <taxon>Verrucomicrobiota</taxon>
        <taxon>Opitutia</taxon>
        <taxon>Puniceicoccales</taxon>
        <taxon>Pelagicoccaceae</taxon>
        <taxon>Pelagicoccus</taxon>
    </lineage>
</organism>
<evidence type="ECO:0000313" key="4">
    <source>
        <dbReference type="EMBL" id="MBD5780085.1"/>
    </source>
</evidence>